<accession>C5T167</accession>
<dbReference type="PANTHER" id="PTHR16943:SF8">
    <property type="entry name" value="2-METHYLCITRATE DEHYDRATASE"/>
    <property type="match status" value="1"/>
</dbReference>
<evidence type="ECO:0000259" key="2">
    <source>
        <dbReference type="Pfam" id="PF03972"/>
    </source>
</evidence>
<name>C5T167_ACIDE</name>
<evidence type="ECO:0000259" key="3">
    <source>
        <dbReference type="Pfam" id="PF19305"/>
    </source>
</evidence>
<dbReference type="InterPro" id="IPR005656">
    <property type="entry name" value="MmgE_PrpD"/>
</dbReference>
<reference evidence="4 5" key="1">
    <citation type="submission" date="2009-05" db="EMBL/GenBank/DDBJ databases">
        <title>The draft genome of Acidovorax delafieldii 2AN.</title>
        <authorList>
            <consortium name="US DOE Joint Genome Institute (JGI-PGF)"/>
            <person name="Lucas S."/>
            <person name="Copeland A."/>
            <person name="Lapidus A."/>
            <person name="Glavina del Rio T."/>
            <person name="Tice H."/>
            <person name="Bruce D."/>
            <person name="Goodwin L."/>
            <person name="Pitluck S."/>
            <person name="Larimer F."/>
            <person name="Land M.L."/>
            <person name="Hauser L."/>
            <person name="Shelobolina E.S."/>
            <person name="Picardal F."/>
            <person name="Roden E."/>
            <person name="Emerson D."/>
        </authorList>
    </citation>
    <scope>NUCLEOTIDE SEQUENCE [LARGE SCALE GENOMIC DNA]</scope>
    <source>
        <strain evidence="4 5">2AN</strain>
    </source>
</reference>
<dbReference type="GO" id="GO:0016829">
    <property type="term" value="F:lyase activity"/>
    <property type="evidence" value="ECO:0007669"/>
    <property type="project" value="InterPro"/>
</dbReference>
<dbReference type="Proteomes" id="UP000003856">
    <property type="component" value="Unassembled WGS sequence"/>
</dbReference>
<evidence type="ECO:0000313" key="4">
    <source>
        <dbReference type="EMBL" id="EER61811.1"/>
    </source>
</evidence>
<dbReference type="Gene3D" id="1.10.4100.10">
    <property type="entry name" value="2-methylcitrate dehydratase PrpD"/>
    <property type="match status" value="1"/>
</dbReference>
<dbReference type="PATRIC" id="fig|573060.9.peg.4588"/>
<dbReference type="SUPFAM" id="SSF103378">
    <property type="entry name" value="2-methylcitrate dehydratase PrpD"/>
    <property type="match status" value="1"/>
</dbReference>
<dbReference type="InterPro" id="IPR042188">
    <property type="entry name" value="MmgE/PrpD_sf_2"/>
</dbReference>
<sequence>MSMRNAAMKSEPSTKDNAELEAAVARFLVAFAFEDIDGSSLPAVKTLLKDQLALQIGSANLPWSREVRRFLRKPRPGASTMVGEAATVDAADAGYINATYGHGFEYDDVAGNGHPGCCVVPTALAVGEELGATLGQVVEAMVAGYEVYVRVGRLVSPDLVNQGWHPHAVLANFGAAAVAAKLHQLDAERVQHALAIALSHASGTTEYTSSGGSIKRVHAGIAVRNGIESVELARAGITGPLRYLGGDKGFFRTFIRRAGESDAADVFRQVQPLRVRDTWFKAYCCCGAHHAYIDAMTSMQGRAADIVGVDANIQAMTANLAGNTHAHQHGPRNIEELQFGLPLQMALAALGKGNGFATHRAFLEGCLPLSEDSDVVQFARRIRLQRSPDLDERYPRNFVADVVIHYQDGTREHIFRDRAKGMPTAPFTPEEHQAKLEELTHEVIGQQQARRLFELIDRLDPATPIGELTALLRRR</sequence>
<feature type="domain" description="MmgE/PrpD N-terminal" evidence="2">
    <location>
        <begin position="24"/>
        <end position="256"/>
    </location>
</feature>
<comment type="caution">
    <text evidence="4">The sequence shown here is derived from an EMBL/GenBank/DDBJ whole genome shotgun (WGS) entry which is preliminary data.</text>
</comment>
<protein>
    <submittedName>
        <fullName evidence="4">MmgE/PrpD family protein</fullName>
    </submittedName>
</protein>
<keyword evidence="5" id="KW-1185">Reference proteome</keyword>
<dbReference type="Pfam" id="PF03972">
    <property type="entry name" value="MmgE_PrpD_N"/>
    <property type="match status" value="1"/>
</dbReference>
<proteinExistence type="inferred from homology"/>
<organism evidence="4 5">
    <name type="scientific">Acidovorax delafieldii 2AN</name>
    <dbReference type="NCBI Taxonomy" id="573060"/>
    <lineage>
        <taxon>Bacteria</taxon>
        <taxon>Pseudomonadati</taxon>
        <taxon>Pseudomonadota</taxon>
        <taxon>Betaproteobacteria</taxon>
        <taxon>Burkholderiales</taxon>
        <taxon>Comamonadaceae</taxon>
        <taxon>Acidovorax</taxon>
    </lineage>
</organism>
<dbReference type="Gene3D" id="3.30.1330.120">
    <property type="entry name" value="2-methylcitrate dehydratase PrpD"/>
    <property type="match status" value="1"/>
</dbReference>
<dbReference type="InterPro" id="IPR036148">
    <property type="entry name" value="MmgE/PrpD_sf"/>
</dbReference>
<comment type="similarity">
    <text evidence="1">Belongs to the PrpD family.</text>
</comment>
<dbReference type="InterPro" id="IPR045336">
    <property type="entry name" value="MmgE_PrpD_N"/>
</dbReference>
<dbReference type="InterPro" id="IPR045337">
    <property type="entry name" value="MmgE_PrpD_C"/>
</dbReference>
<dbReference type="Pfam" id="PF19305">
    <property type="entry name" value="MmgE_PrpD_C"/>
    <property type="match status" value="1"/>
</dbReference>
<feature type="domain" description="MmgE/PrpD C-terminal" evidence="3">
    <location>
        <begin position="283"/>
        <end position="458"/>
    </location>
</feature>
<dbReference type="PANTHER" id="PTHR16943">
    <property type="entry name" value="2-METHYLCITRATE DEHYDRATASE-RELATED"/>
    <property type="match status" value="1"/>
</dbReference>
<evidence type="ECO:0000313" key="5">
    <source>
        <dbReference type="Proteomes" id="UP000003856"/>
    </source>
</evidence>
<dbReference type="AlphaFoldDB" id="C5T167"/>
<dbReference type="EMBL" id="ACQT01000009">
    <property type="protein sequence ID" value="EER61811.1"/>
    <property type="molecule type" value="Genomic_DNA"/>
</dbReference>
<evidence type="ECO:0000256" key="1">
    <source>
        <dbReference type="ARBA" id="ARBA00006174"/>
    </source>
</evidence>
<dbReference type="InterPro" id="IPR042183">
    <property type="entry name" value="MmgE/PrpD_sf_1"/>
</dbReference>
<gene>
    <name evidence="4" type="ORF">AcdelDRAFT_0647</name>
</gene>